<evidence type="ECO:0000256" key="5">
    <source>
        <dbReference type="ARBA" id="ARBA00022741"/>
    </source>
</evidence>
<feature type="region of interest" description="Disordered" evidence="9">
    <location>
        <begin position="1"/>
        <end position="32"/>
    </location>
</feature>
<feature type="transmembrane region" description="Helical" evidence="10">
    <location>
        <begin position="773"/>
        <end position="794"/>
    </location>
</feature>
<dbReference type="PROSITE" id="PS00211">
    <property type="entry name" value="ABC_TRANSPORTER_1"/>
    <property type="match status" value="1"/>
</dbReference>
<dbReference type="InterPro" id="IPR003439">
    <property type="entry name" value="ABC_transporter-like_ATP-bd"/>
</dbReference>
<keyword evidence="7 10" id="KW-1133">Transmembrane helix</keyword>
<dbReference type="GO" id="GO:0016887">
    <property type="term" value="F:ATP hydrolysis activity"/>
    <property type="evidence" value="ECO:0007669"/>
    <property type="project" value="InterPro"/>
</dbReference>
<dbReference type="PANTHER" id="PTHR19241">
    <property type="entry name" value="ATP-BINDING CASSETTE TRANSPORTER"/>
    <property type="match status" value="1"/>
</dbReference>
<evidence type="ECO:0000256" key="3">
    <source>
        <dbReference type="ARBA" id="ARBA00022448"/>
    </source>
</evidence>
<evidence type="ECO:0000256" key="2">
    <source>
        <dbReference type="ARBA" id="ARBA00006012"/>
    </source>
</evidence>
<keyword evidence="6" id="KW-0067">ATP-binding</keyword>
<dbReference type="Pfam" id="PF01061">
    <property type="entry name" value="ABC2_membrane"/>
    <property type="match status" value="2"/>
</dbReference>
<dbReference type="InterPro" id="IPR043926">
    <property type="entry name" value="ABCG_dom"/>
</dbReference>
<dbReference type="EMBL" id="MU150229">
    <property type="protein sequence ID" value="KAF9469620.1"/>
    <property type="molecule type" value="Genomic_DNA"/>
</dbReference>
<dbReference type="GO" id="GO:0016020">
    <property type="term" value="C:membrane"/>
    <property type="evidence" value="ECO:0007669"/>
    <property type="project" value="UniProtKB-SubCell"/>
</dbReference>
<dbReference type="InterPro" id="IPR034003">
    <property type="entry name" value="ABCG_PDR_2"/>
</dbReference>
<dbReference type="Pfam" id="PF06422">
    <property type="entry name" value="PDR_CDR"/>
    <property type="match status" value="1"/>
</dbReference>
<dbReference type="Pfam" id="PF14510">
    <property type="entry name" value="ABC_trans_N"/>
    <property type="match status" value="1"/>
</dbReference>
<feature type="compositionally biased region" description="Basic and acidic residues" evidence="9">
    <location>
        <begin position="10"/>
        <end position="32"/>
    </location>
</feature>
<dbReference type="InterPro" id="IPR003593">
    <property type="entry name" value="AAA+_ATPase"/>
</dbReference>
<feature type="domain" description="ABC transporter" evidence="11">
    <location>
        <begin position="847"/>
        <end position="1093"/>
    </location>
</feature>
<comment type="similarity">
    <text evidence="2">Belongs to the ABC transporter superfamily. ABCG family. PDR (TC 3.A.1.205) subfamily.</text>
</comment>
<dbReference type="SMART" id="SM00382">
    <property type="entry name" value="AAA"/>
    <property type="match status" value="2"/>
</dbReference>
<dbReference type="InterPro" id="IPR027417">
    <property type="entry name" value="P-loop_NTPase"/>
</dbReference>
<evidence type="ECO:0000256" key="9">
    <source>
        <dbReference type="SAM" id="MobiDB-lite"/>
    </source>
</evidence>
<dbReference type="FunFam" id="3.40.50.300:FF:000054">
    <property type="entry name" value="ABC multidrug transporter atrF"/>
    <property type="match status" value="1"/>
</dbReference>
<feature type="transmembrane region" description="Helical" evidence="10">
    <location>
        <begin position="1254"/>
        <end position="1281"/>
    </location>
</feature>
<keyword evidence="4 10" id="KW-0812">Transmembrane</keyword>
<keyword evidence="3" id="KW-0813">Transport</keyword>
<reference evidence="12" key="1">
    <citation type="submission" date="2020-11" db="EMBL/GenBank/DDBJ databases">
        <authorList>
            <consortium name="DOE Joint Genome Institute"/>
            <person name="Ahrendt S."/>
            <person name="Riley R."/>
            <person name="Andreopoulos W."/>
            <person name="Labutti K."/>
            <person name="Pangilinan J."/>
            <person name="Ruiz-Duenas F.J."/>
            <person name="Barrasa J.M."/>
            <person name="Sanchez-Garcia M."/>
            <person name="Camarero S."/>
            <person name="Miyauchi S."/>
            <person name="Serrano A."/>
            <person name="Linde D."/>
            <person name="Babiker R."/>
            <person name="Drula E."/>
            <person name="Ayuso-Fernandez I."/>
            <person name="Pacheco R."/>
            <person name="Padilla G."/>
            <person name="Ferreira P."/>
            <person name="Barriuso J."/>
            <person name="Kellner H."/>
            <person name="Castanera R."/>
            <person name="Alfaro M."/>
            <person name="Ramirez L."/>
            <person name="Pisabarro A.G."/>
            <person name="Kuo A."/>
            <person name="Tritt A."/>
            <person name="Lipzen A."/>
            <person name="He G."/>
            <person name="Yan M."/>
            <person name="Ng V."/>
            <person name="Cullen D."/>
            <person name="Martin F."/>
            <person name="Rosso M.-N."/>
            <person name="Henrissat B."/>
            <person name="Hibbett D."/>
            <person name="Martinez A.T."/>
            <person name="Grigoriev I.V."/>
        </authorList>
    </citation>
    <scope>NUCLEOTIDE SEQUENCE</scope>
    <source>
        <strain evidence="12">CBS 247.69</strain>
    </source>
</reference>
<feature type="transmembrane region" description="Helical" evidence="10">
    <location>
        <begin position="1453"/>
        <end position="1474"/>
    </location>
</feature>
<dbReference type="InterPro" id="IPR029481">
    <property type="entry name" value="ABC_trans_N"/>
</dbReference>
<protein>
    <submittedName>
        <fullName evidence="12">ABC-2 type transporter-domain-containing protein</fullName>
    </submittedName>
</protein>
<feature type="transmembrane region" description="Helical" evidence="10">
    <location>
        <begin position="1214"/>
        <end position="1233"/>
    </location>
</feature>
<dbReference type="InterPro" id="IPR010929">
    <property type="entry name" value="PDR_CDR_ABC"/>
</dbReference>
<feature type="domain" description="ABC transporter" evidence="11">
    <location>
        <begin position="146"/>
        <end position="403"/>
    </location>
</feature>
<gene>
    <name evidence="12" type="ORF">BDZ94DRAFT_1242856</name>
</gene>
<dbReference type="SUPFAM" id="SSF52540">
    <property type="entry name" value="P-loop containing nucleoside triphosphate hydrolases"/>
    <property type="match status" value="2"/>
</dbReference>
<keyword evidence="5" id="KW-0547">Nucleotide-binding</keyword>
<dbReference type="Gene3D" id="3.40.50.300">
    <property type="entry name" value="P-loop containing nucleotide triphosphate hydrolases"/>
    <property type="match status" value="2"/>
</dbReference>
<dbReference type="GO" id="GO:0140359">
    <property type="term" value="F:ABC-type transporter activity"/>
    <property type="evidence" value="ECO:0007669"/>
    <property type="project" value="InterPro"/>
</dbReference>
<evidence type="ECO:0000256" key="7">
    <source>
        <dbReference type="ARBA" id="ARBA00022989"/>
    </source>
</evidence>
<feature type="transmembrane region" description="Helical" evidence="10">
    <location>
        <begin position="128"/>
        <end position="152"/>
    </location>
</feature>
<dbReference type="PROSITE" id="PS50893">
    <property type="entry name" value="ABC_TRANSPORTER_2"/>
    <property type="match status" value="2"/>
</dbReference>
<feature type="transmembrane region" description="Helical" evidence="10">
    <location>
        <begin position="1330"/>
        <end position="1351"/>
    </location>
</feature>
<comment type="caution">
    <text evidence="12">The sequence shown here is derived from an EMBL/GenBank/DDBJ whole genome shotgun (WGS) entry which is preliminary data.</text>
</comment>
<sequence>MADTPTDANTLHDEKRTNGRENETLSSKPSRDIDVIRAEEEFNALSRQLSRTPSKVHTKRSELSTTTIGQGDVEKGEKAEEGIERFDLREYLSSSNDANQEAGIKHKHVGVVWEDLQVDVMGGLDHKFYVPTLGGAAIAFFVGPLLWLWSLFARVLPKKKPPVTRTILHKSSGVLKPGEMCLVLGCPGSGCSTFLKAISNQREGYANVSGNVLYAGINAEEMAKHYKGEVVFNQEDDIHIATLTVAQTLSFALSTKTPGPNGRLPGVSRKKFDDQVQDTLLRMLNISHTKQTLVGDEFVRGVSGGERKRVSIAEMMATRARVQCWDNSTRGLDASTALDFAKSLRVMTDVLGQTTFVSLYQAGEGIYDLFDKVMVIDEGRQVFYGPPSEARAYFEGLGYMPLPRQSTADYLTGCTDPNERRFASGRSARDTPSTAAALESAFQMSNYSRYNDDSRQKYKILMETEKTDQEAFRAAVAADKKKGVSKKSPYTLGFSGQVWALTVRQFQMRLQDRFQLITSFTLSIGLALIIGGAYYNLPLTSAGAFTRGSVMFAALLTTCLDAFGEMPMQMLGRPILRKQTSYSLYRPSAISLANTLADLPFSATRILLVNIAVYFLAGLHSSAGGFWTFHLFNYIAFLAMQGFFRTFGLICSSFDAAFRLAVFFIPNFVQYTGYMIPVGSMKRWLFWIYYANPLSYAFQGIMVNEFMRITLSCDGNYIVPRNGLGLTKYPDGLGPNQACTLFGSEGGSPAISGAAYLSVGYGYQVVDLWRLDFLVLVGFLLLFQLTQILALEYYPQYGLNLSINIFAKETEDDKKRNTRLRERKEGRKGKTEADVEVSHTKENGGALRPHQKTFTWEGLNYHVPSPNGPLRLLHDIYGYVKPGTLTALMGASGAGKTTCLDVLAQRKNIGVVSGDVLVDGRPLNSDFARGTAYAEQMDVHEGTATVREAMRFSAYLRQPAHISQEEKDEYVEEMIELLELQDLSEALVFSLNVEARKRLTIGVELASKPELLLFLDEPTSGLDAQSAWNLVRFLRKLADQGQAILCTIHQPSSLLFESFDRLLLLERGGETVYFGDIGEDSRIIREYFTRQGAPCPPNVNPAEYMLEAIGAGVSPRIGHRDWKDLWLESPEYKKVREEINEIKRVALSHPAPDSKTMSNYATSFLYQLRVVVQRNNTALWRSPEYIFTRLFVAGFISLFISLSFLQLGTSYRDLQFRVFSIFWVVVLPALVMSQIEPLFIMNRRIFIRESSSRIYSPYVFAIGQLIGEFPYSIVCGIIYWVLMVYPMGYGQGAAGINGTGFQLLIIIFMLLFGVSLGQLVAALSPSVQVAVLFNPFIGLILGTFCGVTIPYPTMGNFWRSWLYQLNPYTRTLAAMVSTELHGLMIRCKSDEFSTFNPPIGQTCSNWAQDFVHAFGGYIDNLNDTINCRYCQFRVGDEFFLPLNIEFSQRWRDAFILFSYFIFNLIITIIASRYLRYAKR</sequence>
<dbReference type="InterPro" id="IPR013525">
    <property type="entry name" value="ABC2_TM"/>
</dbReference>
<evidence type="ECO:0000256" key="6">
    <source>
        <dbReference type="ARBA" id="ARBA00022840"/>
    </source>
</evidence>
<keyword evidence="8 10" id="KW-0472">Membrane</keyword>
<name>A0A9P5YJ80_9AGAR</name>
<feature type="region of interest" description="Disordered" evidence="9">
    <location>
        <begin position="814"/>
        <end position="844"/>
    </location>
</feature>
<feature type="transmembrane region" description="Helical" evidence="10">
    <location>
        <begin position="1190"/>
        <end position="1208"/>
    </location>
</feature>
<keyword evidence="13" id="KW-1185">Reference proteome</keyword>
<feature type="region of interest" description="Disordered" evidence="9">
    <location>
        <begin position="47"/>
        <end position="79"/>
    </location>
</feature>
<dbReference type="Pfam" id="PF19055">
    <property type="entry name" value="ABC2_membrane_7"/>
    <property type="match status" value="1"/>
</dbReference>
<dbReference type="GO" id="GO:0005524">
    <property type="term" value="F:ATP binding"/>
    <property type="evidence" value="ECO:0007669"/>
    <property type="project" value="UniProtKB-KW"/>
</dbReference>
<dbReference type="Proteomes" id="UP000807353">
    <property type="component" value="Unassembled WGS sequence"/>
</dbReference>
<proteinExistence type="inferred from homology"/>
<dbReference type="InterPro" id="IPR017871">
    <property type="entry name" value="ABC_transporter-like_CS"/>
</dbReference>
<evidence type="ECO:0000313" key="13">
    <source>
        <dbReference type="Proteomes" id="UP000807353"/>
    </source>
</evidence>
<evidence type="ECO:0000256" key="1">
    <source>
        <dbReference type="ARBA" id="ARBA00004141"/>
    </source>
</evidence>
<feature type="transmembrane region" description="Helical" evidence="10">
    <location>
        <begin position="589"/>
        <end position="617"/>
    </location>
</feature>
<evidence type="ECO:0000259" key="11">
    <source>
        <dbReference type="PROSITE" id="PS50893"/>
    </source>
</evidence>
<dbReference type="Pfam" id="PF00005">
    <property type="entry name" value="ABC_tran"/>
    <property type="match status" value="2"/>
</dbReference>
<evidence type="ECO:0000256" key="4">
    <source>
        <dbReference type="ARBA" id="ARBA00022692"/>
    </source>
</evidence>
<accession>A0A9P5YJ80</accession>
<organism evidence="12 13">
    <name type="scientific">Collybia nuda</name>
    <dbReference type="NCBI Taxonomy" id="64659"/>
    <lineage>
        <taxon>Eukaryota</taxon>
        <taxon>Fungi</taxon>
        <taxon>Dikarya</taxon>
        <taxon>Basidiomycota</taxon>
        <taxon>Agaricomycotina</taxon>
        <taxon>Agaricomycetes</taxon>
        <taxon>Agaricomycetidae</taxon>
        <taxon>Agaricales</taxon>
        <taxon>Tricholomatineae</taxon>
        <taxon>Clitocybaceae</taxon>
        <taxon>Collybia</taxon>
    </lineage>
</organism>
<dbReference type="InterPro" id="IPR034001">
    <property type="entry name" value="ABCG_PDR_1"/>
</dbReference>
<evidence type="ECO:0000256" key="10">
    <source>
        <dbReference type="SAM" id="Phobius"/>
    </source>
</evidence>
<feature type="compositionally biased region" description="Basic and acidic residues" evidence="9">
    <location>
        <begin position="814"/>
        <end position="842"/>
    </location>
</feature>
<dbReference type="OrthoDB" id="245989at2759"/>
<evidence type="ECO:0000256" key="8">
    <source>
        <dbReference type="ARBA" id="ARBA00023136"/>
    </source>
</evidence>
<feature type="transmembrane region" description="Helical" evidence="10">
    <location>
        <begin position="514"/>
        <end position="537"/>
    </location>
</feature>
<comment type="subcellular location">
    <subcellularLocation>
        <location evidence="1">Membrane</location>
        <topology evidence="1">Multi-pass membrane protein</topology>
    </subcellularLocation>
</comment>
<feature type="transmembrane region" description="Helical" evidence="10">
    <location>
        <begin position="1301"/>
        <end position="1323"/>
    </location>
</feature>
<dbReference type="CDD" id="cd03232">
    <property type="entry name" value="ABCG_PDR_domain2"/>
    <property type="match status" value="1"/>
</dbReference>
<dbReference type="CDD" id="cd03233">
    <property type="entry name" value="ABCG_PDR_domain1"/>
    <property type="match status" value="1"/>
</dbReference>
<evidence type="ECO:0000313" key="12">
    <source>
        <dbReference type="EMBL" id="KAF9469620.1"/>
    </source>
</evidence>